<name>A0A8H7W7W7_9HELO</name>
<gene>
    <name evidence="7" type="ORF">IFR04_006380</name>
</gene>
<keyword evidence="2" id="KW-0285">Flavoprotein</keyword>
<keyword evidence="3" id="KW-0274">FAD</keyword>
<evidence type="ECO:0000313" key="7">
    <source>
        <dbReference type="EMBL" id="KAG4420460.1"/>
    </source>
</evidence>
<dbReference type="OrthoDB" id="16820at2759"/>
<dbReference type="InterPro" id="IPR002938">
    <property type="entry name" value="FAD-bd"/>
</dbReference>
<evidence type="ECO:0000259" key="6">
    <source>
        <dbReference type="Pfam" id="PF01494"/>
    </source>
</evidence>
<evidence type="ECO:0000256" key="1">
    <source>
        <dbReference type="ARBA" id="ARBA00007992"/>
    </source>
</evidence>
<dbReference type="InterPro" id="IPR036188">
    <property type="entry name" value="FAD/NAD-bd_sf"/>
</dbReference>
<dbReference type="SUPFAM" id="SSF51905">
    <property type="entry name" value="FAD/NAD(P)-binding domain"/>
    <property type="match status" value="1"/>
</dbReference>
<dbReference type="PANTHER" id="PTHR13789">
    <property type="entry name" value="MONOOXYGENASE"/>
    <property type="match status" value="1"/>
</dbReference>
<dbReference type="FunFam" id="3.50.50.60:FF:000156">
    <property type="entry name" value="Salicylate hydroxylase, putative"/>
    <property type="match status" value="1"/>
</dbReference>
<dbReference type="GO" id="GO:0004497">
    <property type="term" value="F:monooxygenase activity"/>
    <property type="evidence" value="ECO:0007669"/>
    <property type="project" value="UniProtKB-KW"/>
</dbReference>
<accession>A0A8H7W7W7</accession>
<feature type="domain" description="FAD-binding" evidence="6">
    <location>
        <begin position="9"/>
        <end position="359"/>
    </location>
</feature>
<dbReference type="Pfam" id="PF01494">
    <property type="entry name" value="FAD_binding_3"/>
    <property type="match status" value="1"/>
</dbReference>
<dbReference type="GO" id="GO:0071949">
    <property type="term" value="F:FAD binding"/>
    <property type="evidence" value="ECO:0007669"/>
    <property type="project" value="InterPro"/>
</dbReference>
<dbReference type="EMBL" id="JAFJYH010000083">
    <property type="protein sequence ID" value="KAG4420460.1"/>
    <property type="molecule type" value="Genomic_DNA"/>
</dbReference>
<keyword evidence="8" id="KW-1185">Reference proteome</keyword>
<evidence type="ECO:0000256" key="2">
    <source>
        <dbReference type="ARBA" id="ARBA00022630"/>
    </source>
</evidence>
<keyword evidence="5" id="KW-0503">Monooxygenase</keyword>
<protein>
    <recommendedName>
        <fullName evidence="6">FAD-binding domain-containing protein</fullName>
    </recommendedName>
</protein>
<evidence type="ECO:0000256" key="4">
    <source>
        <dbReference type="ARBA" id="ARBA00023002"/>
    </source>
</evidence>
<evidence type="ECO:0000256" key="5">
    <source>
        <dbReference type="ARBA" id="ARBA00023033"/>
    </source>
</evidence>
<comment type="caution">
    <text evidence="7">The sequence shown here is derived from an EMBL/GenBank/DDBJ whole genome shotgun (WGS) entry which is preliminary data.</text>
</comment>
<dbReference type="Proteomes" id="UP000664132">
    <property type="component" value="Unassembled WGS sequence"/>
</dbReference>
<comment type="similarity">
    <text evidence="1">Belongs to the paxM FAD-dependent monooxygenase family.</text>
</comment>
<dbReference type="InterPro" id="IPR050493">
    <property type="entry name" value="FAD-dep_Monooxygenase_BioMet"/>
</dbReference>
<dbReference type="Gene3D" id="3.50.50.60">
    <property type="entry name" value="FAD/NAD(P)-binding domain"/>
    <property type="match status" value="1"/>
</dbReference>
<proteinExistence type="inferred from homology"/>
<dbReference type="PRINTS" id="PR00420">
    <property type="entry name" value="RNGMNOXGNASE"/>
</dbReference>
<dbReference type="AlphaFoldDB" id="A0A8H7W7W7"/>
<dbReference type="PANTHER" id="PTHR13789:SF316">
    <property type="entry name" value="FAD-BINDING DOMAIN-CONTAINING PROTEIN"/>
    <property type="match status" value="1"/>
</dbReference>
<evidence type="ECO:0000256" key="3">
    <source>
        <dbReference type="ARBA" id="ARBA00022827"/>
    </source>
</evidence>
<evidence type="ECO:0000313" key="8">
    <source>
        <dbReference type="Proteomes" id="UP000664132"/>
    </source>
</evidence>
<keyword evidence="4" id="KW-0560">Oxidoreductase</keyword>
<organism evidence="7 8">
    <name type="scientific">Cadophora malorum</name>
    <dbReference type="NCBI Taxonomy" id="108018"/>
    <lineage>
        <taxon>Eukaryota</taxon>
        <taxon>Fungi</taxon>
        <taxon>Dikarya</taxon>
        <taxon>Ascomycota</taxon>
        <taxon>Pezizomycotina</taxon>
        <taxon>Leotiomycetes</taxon>
        <taxon>Helotiales</taxon>
        <taxon>Ploettnerulaceae</taxon>
        <taxon>Cadophora</taxon>
    </lineage>
</organism>
<sequence>MSSPKSQNIAIIGAGLAGLTLSLALHAHSIPSTIYELRTPTTHTEGALMLGPNALSVLSSLGIYSRIKSHGFLFSKLVYKDDQYNSIDEYYLGDEKLFGFNALRIYREVLLRELRNAVKERGIEVQYNRKFTKVVSEDDNGVVFGFADGTREEASLLIGADGIHSKVRQYTHPDIKPIYSGLLAITSAVETSKLRFPEPNYPPVSSIHGKHGAFAFATQNPQGTEMLVGTQRKFPEQDKAGWDALRANSEELQRMFRANKSEWPDLVQSAMENMMLDRLSIWPYYVVPHLDTWSSPKKRVVILGDAAHAIPPTAGQGASQAFEDVFSLALLLSKMGGKVQWDAVLEFWQKYRVERVEKVLALTMVLNQKRLPAEEKAKLGDEEVVFRDIAGGPEQQRWLFEPKIEEHMSHWLEEQRETN</sequence>
<reference evidence="7" key="1">
    <citation type="submission" date="2021-02" db="EMBL/GenBank/DDBJ databases">
        <title>Genome sequence Cadophora malorum strain M34.</title>
        <authorList>
            <person name="Stefanovic E."/>
            <person name="Vu D."/>
            <person name="Scully C."/>
            <person name="Dijksterhuis J."/>
            <person name="Roader J."/>
            <person name="Houbraken J."/>
        </authorList>
    </citation>
    <scope>NUCLEOTIDE SEQUENCE</scope>
    <source>
        <strain evidence="7">M34</strain>
    </source>
</reference>